<keyword evidence="8" id="KW-1185">Reference proteome</keyword>
<dbReference type="Proteomes" id="UP000000798">
    <property type="component" value="Chromosome"/>
</dbReference>
<dbReference type="GO" id="GO:0009279">
    <property type="term" value="C:cell outer membrane"/>
    <property type="evidence" value="ECO:0007669"/>
    <property type="project" value="UniProtKB-SubCell"/>
</dbReference>
<dbReference type="eggNOG" id="COG1538">
    <property type="taxonomic scope" value="Bacteria"/>
</dbReference>
<sequence>MHFLIFVLISLNFVFSSQLEELINFALKNNTKLKSFVYLEKANTFRSLFMKSLPNPEIRFTFRNFDTEVPMVREENPMSGYAITFMQRYTLPVKREKSSEIFKNRAKEVKVKREIYERELIKNVKILYYDFLYTYEKERILKEIKEDLYILLENLKEKYAQNKALLSDILMVKTEIIKVEEELKNNEALREKIKGEIYSLIGGKFDLRPGRLSLFKFPQNFSEDESVYVRLLFEELNTLRKELERAKVEHYPDLNLLAEYVVRTGNPDLFSLGIGVSLPVWYEKRERFLVLEAKERIKAKMKELNFTKNFVKERFLGLKRSYNITLKALKTLEEEIKKKEQEIEALFLAYGYEKVDVREIIRAYRDLWKLKIQRAFTLKKLNEISAEAEALI</sequence>
<evidence type="ECO:0008006" key="9">
    <source>
        <dbReference type="Google" id="ProtNLM"/>
    </source>
</evidence>
<reference evidence="7 8" key="1">
    <citation type="journal article" date="1998" name="Nature">
        <title>The complete genome of the hyperthermophilic bacterium Aquifex aeolicus.</title>
        <authorList>
            <person name="Deckert G."/>
            <person name="Warren P.V."/>
            <person name="Gaasterland T."/>
            <person name="Young W.G."/>
            <person name="Lenox A.L."/>
            <person name="Graham D.E."/>
            <person name="Overbeek R."/>
            <person name="Snead M.A."/>
            <person name="Keller M."/>
            <person name="Aujay M."/>
            <person name="Huber R."/>
            <person name="Feldman R.A."/>
            <person name="Short J.M."/>
            <person name="Olson G.J."/>
            <person name="Swanson R.V."/>
        </authorList>
    </citation>
    <scope>NUCLEOTIDE SEQUENCE [LARGE SCALE GENOMIC DNA]</scope>
    <source>
        <strain evidence="7 8">VF5</strain>
    </source>
</reference>
<dbReference type="EnsemblBacteria" id="AAC07177">
    <property type="protein sequence ID" value="AAC07177"/>
    <property type="gene ID" value="aq_1133"/>
</dbReference>
<dbReference type="RefSeq" id="WP_010880710.1">
    <property type="nucleotide sequence ID" value="NC_000918.1"/>
</dbReference>
<evidence type="ECO:0000256" key="4">
    <source>
        <dbReference type="ARBA" id="ARBA00023136"/>
    </source>
</evidence>
<dbReference type="InParanoid" id="O67208"/>
<protein>
    <recommendedName>
        <fullName evidence="9">TolC family protein</fullName>
    </recommendedName>
</protein>
<dbReference type="OrthoDB" id="10922at2"/>
<dbReference type="HOGENOM" id="CLU_703297_0_0_0"/>
<evidence type="ECO:0000256" key="1">
    <source>
        <dbReference type="ARBA" id="ARBA00004442"/>
    </source>
</evidence>
<comment type="subcellular location">
    <subcellularLocation>
        <location evidence="1">Cell outer membrane</location>
    </subcellularLocation>
</comment>
<dbReference type="STRING" id="224324.aq_1133"/>
<dbReference type="GO" id="GO:1990281">
    <property type="term" value="C:efflux pump complex"/>
    <property type="evidence" value="ECO:0000318"/>
    <property type="project" value="GO_Central"/>
</dbReference>
<keyword evidence="5" id="KW-0998">Cell outer membrane</keyword>
<dbReference type="EMBL" id="AE000657">
    <property type="protein sequence ID" value="AAC07177.1"/>
    <property type="molecule type" value="Genomic_DNA"/>
</dbReference>
<evidence type="ECO:0000256" key="6">
    <source>
        <dbReference type="SAM" id="Coils"/>
    </source>
</evidence>
<keyword evidence="3" id="KW-0812">Transmembrane</keyword>
<dbReference type="SUPFAM" id="SSF56954">
    <property type="entry name" value="Outer membrane efflux proteins (OEP)"/>
    <property type="match status" value="1"/>
</dbReference>
<organism evidence="7 8">
    <name type="scientific">Aquifex aeolicus (strain VF5)</name>
    <dbReference type="NCBI Taxonomy" id="224324"/>
    <lineage>
        <taxon>Bacteria</taxon>
        <taxon>Pseudomonadati</taxon>
        <taxon>Aquificota</taxon>
        <taxon>Aquificia</taxon>
        <taxon>Aquificales</taxon>
        <taxon>Aquificaceae</taxon>
        <taxon>Aquifex</taxon>
    </lineage>
</organism>
<accession>O67208</accession>
<keyword evidence="6" id="KW-0175">Coiled coil</keyword>
<dbReference type="GO" id="GO:0015288">
    <property type="term" value="F:porin activity"/>
    <property type="evidence" value="ECO:0000318"/>
    <property type="project" value="GO_Central"/>
</dbReference>
<dbReference type="GO" id="GO:0015562">
    <property type="term" value="F:efflux transmembrane transporter activity"/>
    <property type="evidence" value="ECO:0000318"/>
    <property type="project" value="GO_Central"/>
</dbReference>
<name>O67208_AQUAE</name>
<dbReference type="PANTHER" id="PTHR30026">
    <property type="entry name" value="OUTER MEMBRANE PROTEIN TOLC"/>
    <property type="match status" value="1"/>
</dbReference>
<feature type="coiled-coil region" evidence="6">
    <location>
        <begin position="322"/>
        <end position="349"/>
    </location>
</feature>
<dbReference type="KEGG" id="aae:aq_1133"/>
<evidence type="ECO:0000313" key="7">
    <source>
        <dbReference type="EMBL" id="AAC07177.1"/>
    </source>
</evidence>
<keyword evidence="2" id="KW-1134">Transmembrane beta strand</keyword>
<evidence type="ECO:0000256" key="3">
    <source>
        <dbReference type="ARBA" id="ARBA00022692"/>
    </source>
</evidence>
<dbReference type="Gene3D" id="1.20.1600.10">
    <property type="entry name" value="Outer membrane efflux proteins (OEP)"/>
    <property type="match status" value="1"/>
</dbReference>
<dbReference type="InterPro" id="IPR051906">
    <property type="entry name" value="TolC-like"/>
</dbReference>
<gene>
    <name evidence="7" type="ordered locus">aq_1133</name>
</gene>
<dbReference type="PANTHER" id="PTHR30026:SF20">
    <property type="entry name" value="OUTER MEMBRANE PROTEIN TOLC"/>
    <property type="match status" value="1"/>
</dbReference>
<evidence type="ECO:0000313" key="8">
    <source>
        <dbReference type="Proteomes" id="UP000000798"/>
    </source>
</evidence>
<dbReference type="PIR" id="E70397">
    <property type="entry name" value="E70397"/>
</dbReference>
<evidence type="ECO:0000256" key="2">
    <source>
        <dbReference type="ARBA" id="ARBA00022452"/>
    </source>
</evidence>
<dbReference type="AlphaFoldDB" id="O67208"/>
<evidence type="ECO:0000256" key="5">
    <source>
        <dbReference type="ARBA" id="ARBA00023237"/>
    </source>
</evidence>
<proteinExistence type="predicted"/>
<keyword evidence="4" id="KW-0472">Membrane</keyword>